<dbReference type="AlphaFoldDB" id="A0A0X3TM74"/>
<accession>A0A0X3TM74</accession>
<name>A0A0X3TM74_9RHOB</name>
<keyword evidence="3" id="KW-1185">Reference proteome</keyword>
<keyword evidence="1" id="KW-0472">Membrane</keyword>
<keyword evidence="1" id="KW-0812">Transmembrane</keyword>
<organism evidence="2 3">
    <name type="scientific">Ruegeria marisrubri</name>
    <dbReference type="NCBI Taxonomy" id="1685379"/>
    <lineage>
        <taxon>Bacteria</taxon>
        <taxon>Pseudomonadati</taxon>
        <taxon>Pseudomonadota</taxon>
        <taxon>Alphaproteobacteria</taxon>
        <taxon>Rhodobacterales</taxon>
        <taxon>Roseobacteraceae</taxon>
        <taxon>Ruegeria</taxon>
    </lineage>
</organism>
<dbReference type="Proteomes" id="UP000053791">
    <property type="component" value="Unassembled WGS sequence"/>
</dbReference>
<evidence type="ECO:0000256" key="1">
    <source>
        <dbReference type="SAM" id="Phobius"/>
    </source>
</evidence>
<keyword evidence="1" id="KW-1133">Transmembrane helix</keyword>
<dbReference type="EMBL" id="LQBQ01000034">
    <property type="protein sequence ID" value="KUJ76813.1"/>
    <property type="molecule type" value="Genomic_DNA"/>
</dbReference>
<comment type="caution">
    <text evidence="2">The sequence shown here is derived from an EMBL/GenBank/DDBJ whole genome shotgun (WGS) entry which is preliminary data.</text>
</comment>
<dbReference type="RefSeq" id="WP_068347599.1">
    <property type="nucleotide sequence ID" value="NZ_LQBQ01000034.1"/>
</dbReference>
<reference evidence="3" key="1">
    <citation type="submission" date="2015-12" db="EMBL/GenBank/DDBJ databases">
        <authorList>
            <person name="Zhang G."/>
            <person name="Stingl U."/>
        </authorList>
    </citation>
    <scope>NUCLEOTIDE SEQUENCE [LARGE SCALE GENOMIC DNA]</scope>
    <source>
        <strain evidence="3">ZGT118</strain>
    </source>
</reference>
<gene>
    <name evidence="2" type="ORF">AVO45_09930</name>
</gene>
<evidence type="ECO:0000313" key="3">
    <source>
        <dbReference type="Proteomes" id="UP000053791"/>
    </source>
</evidence>
<feature type="transmembrane region" description="Helical" evidence="1">
    <location>
        <begin position="12"/>
        <end position="32"/>
    </location>
</feature>
<proteinExistence type="predicted"/>
<dbReference type="STRING" id="1685379.AVO45_09930"/>
<sequence length="143" mass="16510">MSESYHFVRHNRTPRTVAILICVYAALASLVILFDAKWWLIALFALATLPALRDVIADTRAGLSIEDGELRWFSGKRSGQLALDEIDHMRFDTRWDLSVRVTAILKSGRKVRLPDEIRPPHRDFEKVLTDRGLKVTRHHFTVF</sequence>
<dbReference type="OrthoDB" id="7867097at2"/>
<protein>
    <submittedName>
        <fullName evidence="2">Uncharacterized protein</fullName>
    </submittedName>
</protein>
<evidence type="ECO:0000313" key="2">
    <source>
        <dbReference type="EMBL" id="KUJ76813.1"/>
    </source>
</evidence>